<evidence type="ECO:0000259" key="1">
    <source>
        <dbReference type="SMART" id="SM00849"/>
    </source>
</evidence>
<reference evidence="2" key="1">
    <citation type="submission" date="2023-05" db="EMBL/GenBank/DDBJ databases">
        <title>Anaerotaeda fermentans gen. nov., sp. nov., a novel anaerobic planctomycete of the new family within the order Sedimentisphaerales isolated from Taman Peninsula, Russia.</title>
        <authorList>
            <person name="Khomyakova M.A."/>
            <person name="Merkel A.Y."/>
            <person name="Slobodkin A.I."/>
        </authorList>
    </citation>
    <scope>NUCLEOTIDE SEQUENCE</scope>
    <source>
        <strain evidence="2">M17dextr</strain>
    </source>
</reference>
<protein>
    <submittedName>
        <fullName evidence="2">MBL fold metallo-hydrolase</fullName>
    </submittedName>
</protein>
<evidence type="ECO:0000313" key="2">
    <source>
        <dbReference type="EMBL" id="MDI6449967.1"/>
    </source>
</evidence>
<dbReference type="RefSeq" id="WP_349245375.1">
    <property type="nucleotide sequence ID" value="NZ_JASCXX010000015.1"/>
</dbReference>
<dbReference type="Pfam" id="PF00753">
    <property type="entry name" value="Lactamase_B"/>
    <property type="match status" value="1"/>
</dbReference>
<dbReference type="InterPro" id="IPR001279">
    <property type="entry name" value="Metallo-B-lactamas"/>
</dbReference>
<dbReference type="GO" id="GO:0016740">
    <property type="term" value="F:transferase activity"/>
    <property type="evidence" value="ECO:0007669"/>
    <property type="project" value="TreeGrafter"/>
</dbReference>
<dbReference type="InterPro" id="IPR041712">
    <property type="entry name" value="DHPS-like_MBL-fold"/>
</dbReference>
<dbReference type="SMART" id="SM00849">
    <property type="entry name" value="Lactamase_B"/>
    <property type="match status" value="1"/>
</dbReference>
<accession>A0AAW6U036</accession>
<evidence type="ECO:0000313" key="3">
    <source>
        <dbReference type="Proteomes" id="UP001431776"/>
    </source>
</evidence>
<gene>
    <name evidence="2" type="ORF">QJ522_12990</name>
</gene>
<dbReference type="AlphaFoldDB" id="A0AAW6U036"/>
<sequence length="253" mass="27582">MQQNQCPAESPVLTGLTIRIVHDNCPFDDRLRMAWGFAATVTGPERTVLLDTGSEGALLLENMASMGIDPKGIDSVVLSHSHADHMGGLVGFLEVNPAVEVVLLESFPVRFKETVRGRGARVVEVESPRTICAHVHSTGRMGRRIHEQALVVRTEKGLVVLTGCAHPGADKIVEQVRALHKGDIVLVMGGFHLGWATDSRIERVIRTFKQLGVRYVAPTHCTGEKAQDLFAKHFGDRCLRVGVGKTITLADLK</sequence>
<proteinExistence type="predicted"/>
<dbReference type="Proteomes" id="UP001431776">
    <property type="component" value="Unassembled WGS sequence"/>
</dbReference>
<dbReference type="SUPFAM" id="SSF56281">
    <property type="entry name" value="Metallo-hydrolase/oxidoreductase"/>
    <property type="match status" value="1"/>
</dbReference>
<dbReference type="PANTHER" id="PTHR13754:SF13">
    <property type="entry name" value="METALLO-BETA-LACTAMASE SUPERFAMILY PROTEIN (AFU_ORTHOLOGUE AFUA_3G07630)"/>
    <property type="match status" value="1"/>
</dbReference>
<dbReference type="InterPro" id="IPR052926">
    <property type="entry name" value="Metallo-beta-lactamase_dom"/>
</dbReference>
<feature type="domain" description="Metallo-beta-lactamase" evidence="1">
    <location>
        <begin position="44"/>
        <end position="220"/>
    </location>
</feature>
<dbReference type="PANTHER" id="PTHR13754">
    <property type="entry name" value="METALLO-BETA-LACTAMASE SUPERFAMILY PROTEIN"/>
    <property type="match status" value="1"/>
</dbReference>
<dbReference type="EMBL" id="JASCXX010000015">
    <property type="protein sequence ID" value="MDI6449967.1"/>
    <property type="molecule type" value="Genomic_DNA"/>
</dbReference>
<dbReference type="Gene3D" id="3.60.15.10">
    <property type="entry name" value="Ribonuclease Z/Hydroxyacylglutathione hydrolase-like"/>
    <property type="match status" value="1"/>
</dbReference>
<keyword evidence="3" id="KW-1185">Reference proteome</keyword>
<dbReference type="CDD" id="cd07713">
    <property type="entry name" value="DHPS-like_MBL-fold"/>
    <property type="match status" value="1"/>
</dbReference>
<dbReference type="InterPro" id="IPR036866">
    <property type="entry name" value="RibonucZ/Hydroxyglut_hydro"/>
</dbReference>
<name>A0AAW6U036_9BACT</name>
<comment type="caution">
    <text evidence="2">The sequence shown here is derived from an EMBL/GenBank/DDBJ whole genome shotgun (WGS) entry which is preliminary data.</text>
</comment>
<organism evidence="2 3">
    <name type="scientific">Anaerobaca lacustris</name>
    <dbReference type="NCBI Taxonomy" id="3044600"/>
    <lineage>
        <taxon>Bacteria</taxon>
        <taxon>Pseudomonadati</taxon>
        <taxon>Planctomycetota</taxon>
        <taxon>Phycisphaerae</taxon>
        <taxon>Sedimentisphaerales</taxon>
        <taxon>Anaerobacaceae</taxon>
        <taxon>Anaerobaca</taxon>
    </lineage>
</organism>